<evidence type="ECO:0000256" key="1">
    <source>
        <dbReference type="SAM" id="Phobius"/>
    </source>
</evidence>
<accession>A0A7G9QPR4</accession>
<keyword evidence="1" id="KW-1133">Transmembrane helix</keyword>
<organism evidence="3 4">
    <name type="scientific">Thermomonas brevis</name>
    <dbReference type="NCBI Taxonomy" id="215691"/>
    <lineage>
        <taxon>Bacteria</taxon>
        <taxon>Pseudomonadati</taxon>
        <taxon>Pseudomonadota</taxon>
        <taxon>Gammaproteobacteria</taxon>
        <taxon>Lysobacterales</taxon>
        <taxon>Lysobacteraceae</taxon>
        <taxon>Thermomonas</taxon>
    </lineage>
</organism>
<evidence type="ECO:0000256" key="2">
    <source>
        <dbReference type="SAM" id="SignalP"/>
    </source>
</evidence>
<dbReference type="Proteomes" id="UP000515977">
    <property type="component" value="Chromosome"/>
</dbReference>
<keyword evidence="1" id="KW-0812">Transmembrane</keyword>
<gene>
    <name evidence="3" type="ORF">H9L17_08830</name>
</gene>
<evidence type="ECO:0000313" key="4">
    <source>
        <dbReference type="Proteomes" id="UP000515977"/>
    </source>
</evidence>
<protein>
    <recommendedName>
        <fullName evidence="5">Carboxypeptidase regulatory-like domain-containing protein</fullName>
    </recommendedName>
</protein>
<keyword evidence="4" id="KW-1185">Reference proteome</keyword>
<sequence>MNAVRPLLAVLLAALWLAAAAPSIAQAGDGDQVRTVYDIELKEDVRIATGKSAFLKGTATPYGHQFQVEGIALDQPISVGLYAVDPARPLRIRVVKDSFGEPVREVQTDAQGRAELYFRTYDGFKLWVSAAEPSDYQLVVWLGEKIVAPPPPPAAIPASEYAADPANAGATGTRRPLWKHGLGAALLLVLVASAAFFLRRNRSSREVA</sequence>
<dbReference type="AlphaFoldDB" id="A0A7G9QPR4"/>
<feature type="chain" id="PRO_5028861357" description="Carboxypeptidase regulatory-like domain-containing protein" evidence="2">
    <location>
        <begin position="28"/>
        <end position="208"/>
    </location>
</feature>
<reference evidence="3 4" key="1">
    <citation type="submission" date="2020-08" db="EMBL/GenBank/DDBJ databases">
        <title>Genome sequence of Thermomonas brevis KACC 16975T.</title>
        <authorList>
            <person name="Hyun D.-W."/>
            <person name="Bae J.-W."/>
        </authorList>
    </citation>
    <scope>NUCLEOTIDE SEQUENCE [LARGE SCALE GENOMIC DNA]</scope>
    <source>
        <strain evidence="3 4">KACC 16975</strain>
    </source>
</reference>
<proteinExistence type="predicted"/>
<name>A0A7G9QPR4_9GAMM</name>
<dbReference type="EMBL" id="CP060711">
    <property type="protein sequence ID" value="QNN45339.1"/>
    <property type="molecule type" value="Genomic_DNA"/>
</dbReference>
<feature type="signal peptide" evidence="2">
    <location>
        <begin position="1"/>
        <end position="27"/>
    </location>
</feature>
<dbReference type="RefSeq" id="WP_187569105.1">
    <property type="nucleotide sequence ID" value="NZ_CP060711.1"/>
</dbReference>
<evidence type="ECO:0000313" key="3">
    <source>
        <dbReference type="EMBL" id="QNN45339.1"/>
    </source>
</evidence>
<dbReference type="KEGG" id="tbv:H9L17_08830"/>
<keyword evidence="2" id="KW-0732">Signal</keyword>
<feature type="transmembrane region" description="Helical" evidence="1">
    <location>
        <begin position="177"/>
        <end position="198"/>
    </location>
</feature>
<evidence type="ECO:0008006" key="5">
    <source>
        <dbReference type="Google" id="ProtNLM"/>
    </source>
</evidence>
<keyword evidence="1" id="KW-0472">Membrane</keyword>